<protein>
    <recommendedName>
        <fullName evidence="1">Glyoxalase-like domain-containing protein</fullName>
    </recommendedName>
</protein>
<name>A0ABV2KZ14_9BACI</name>
<evidence type="ECO:0000259" key="1">
    <source>
        <dbReference type="Pfam" id="PF13468"/>
    </source>
</evidence>
<evidence type="ECO:0000313" key="3">
    <source>
        <dbReference type="Proteomes" id="UP001549167"/>
    </source>
</evidence>
<dbReference type="InterPro" id="IPR029068">
    <property type="entry name" value="Glyas_Bleomycin-R_OHBP_Dase"/>
</dbReference>
<dbReference type="EMBL" id="JBEPMX010000010">
    <property type="protein sequence ID" value="MET3683940.1"/>
    <property type="molecule type" value="Genomic_DNA"/>
</dbReference>
<sequence length="221" mass="24883">MTAFDHLVVHSFNPDVHQQTFSAIHQLKGVPGGQHEHWGTFNHLAFMTNDCYIEWLGVEDETIARHSDNPLIQTTIDAYDARKEGPIQFALRVDDLNGVMERLRHHHIAFSGPFPGSRTKPDGSELAWRMLFPHDETLNRPLPFLIEWDGDINRPSDATFINPTSFSSITVGTDDPERYVNQLQTIAPEATSPSGLLLDNGTITIEDGDHLTAHFESITFK</sequence>
<organism evidence="2 3">
    <name type="scientific">Alkalibacillus flavidus</name>
    <dbReference type="NCBI Taxonomy" id="546021"/>
    <lineage>
        <taxon>Bacteria</taxon>
        <taxon>Bacillati</taxon>
        <taxon>Bacillota</taxon>
        <taxon>Bacilli</taxon>
        <taxon>Bacillales</taxon>
        <taxon>Bacillaceae</taxon>
        <taxon>Alkalibacillus</taxon>
    </lineage>
</organism>
<dbReference type="Pfam" id="PF13468">
    <property type="entry name" value="Glyoxalase_3"/>
    <property type="match status" value="1"/>
</dbReference>
<gene>
    <name evidence="2" type="ORF">ABID56_002056</name>
</gene>
<keyword evidence="3" id="KW-1185">Reference proteome</keyword>
<dbReference type="SUPFAM" id="SSF54593">
    <property type="entry name" value="Glyoxalase/Bleomycin resistance protein/Dihydroxybiphenyl dioxygenase"/>
    <property type="match status" value="1"/>
</dbReference>
<dbReference type="RefSeq" id="WP_354220819.1">
    <property type="nucleotide sequence ID" value="NZ_JBEPMX010000010.1"/>
</dbReference>
<feature type="domain" description="Glyoxalase-like" evidence="1">
    <location>
        <begin position="4"/>
        <end position="185"/>
    </location>
</feature>
<dbReference type="InterPro" id="IPR025870">
    <property type="entry name" value="Glyoxalase-like_dom"/>
</dbReference>
<proteinExistence type="predicted"/>
<dbReference type="PANTHER" id="PTHR40265:SF1">
    <property type="entry name" value="GLYOXALASE-LIKE DOMAIN-CONTAINING PROTEIN"/>
    <property type="match status" value="1"/>
</dbReference>
<evidence type="ECO:0000313" key="2">
    <source>
        <dbReference type="EMBL" id="MET3683940.1"/>
    </source>
</evidence>
<dbReference type="PANTHER" id="PTHR40265">
    <property type="entry name" value="BLL2707 PROTEIN"/>
    <property type="match status" value="1"/>
</dbReference>
<dbReference type="Gene3D" id="3.10.180.10">
    <property type="entry name" value="2,3-Dihydroxybiphenyl 1,2-Dioxygenase, domain 1"/>
    <property type="match status" value="1"/>
</dbReference>
<dbReference type="Proteomes" id="UP001549167">
    <property type="component" value="Unassembled WGS sequence"/>
</dbReference>
<accession>A0ABV2KZ14</accession>
<reference evidence="2 3" key="1">
    <citation type="submission" date="2024-06" db="EMBL/GenBank/DDBJ databases">
        <title>Genomic Encyclopedia of Type Strains, Phase IV (KMG-IV): sequencing the most valuable type-strain genomes for metagenomic binning, comparative biology and taxonomic classification.</title>
        <authorList>
            <person name="Goeker M."/>
        </authorList>
    </citation>
    <scope>NUCLEOTIDE SEQUENCE [LARGE SCALE GENOMIC DNA]</scope>
    <source>
        <strain evidence="2 3">DSM 23520</strain>
    </source>
</reference>
<comment type="caution">
    <text evidence="2">The sequence shown here is derived from an EMBL/GenBank/DDBJ whole genome shotgun (WGS) entry which is preliminary data.</text>
</comment>